<evidence type="ECO:0000313" key="2">
    <source>
        <dbReference type="Proteomes" id="UP001595896"/>
    </source>
</evidence>
<sequence>MSTFTVSKEAAQFYKKEMQLADGETVRLFARVGGVGSGGFSAGVEKGRPSLPGIQVDQSGIHFFVTDEDMWYFRGVDVSFDHDIGEIVFRRSGRGGMDYPGHEAT</sequence>
<keyword evidence="2" id="KW-1185">Reference proteome</keyword>
<organism evidence="1 2">
    <name type="scientific">Bacillus daqingensis</name>
    <dbReference type="NCBI Taxonomy" id="872396"/>
    <lineage>
        <taxon>Bacteria</taxon>
        <taxon>Bacillati</taxon>
        <taxon>Bacillota</taxon>
        <taxon>Bacilli</taxon>
        <taxon>Bacillales</taxon>
        <taxon>Bacillaceae</taxon>
        <taxon>Bacillus</taxon>
    </lineage>
</organism>
<gene>
    <name evidence="1" type="ORF">ACFO4L_03950</name>
</gene>
<protein>
    <recommendedName>
        <fullName evidence="3">FeS cluster biogenesis domain-containing protein</fullName>
    </recommendedName>
</protein>
<dbReference type="SUPFAM" id="SSF89360">
    <property type="entry name" value="HesB-like domain"/>
    <property type="match status" value="1"/>
</dbReference>
<evidence type="ECO:0008006" key="3">
    <source>
        <dbReference type="Google" id="ProtNLM"/>
    </source>
</evidence>
<comment type="caution">
    <text evidence="1">The sequence shown here is derived from an EMBL/GenBank/DDBJ whole genome shotgun (WGS) entry which is preliminary data.</text>
</comment>
<dbReference type="Proteomes" id="UP001595896">
    <property type="component" value="Unassembled WGS sequence"/>
</dbReference>
<accession>A0ABV9NTT1</accession>
<evidence type="ECO:0000313" key="1">
    <source>
        <dbReference type="EMBL" id="MFC4735731.1"/>
    </source>
</evidence>
<name>A0ABV9NTT1_9BACI</name>
<dbReference type="EMBL" id="JBHSGK010000003">
    <property type="protein sequence ID" value="MFC4735731.1"/>
    <property type="molecule type" value="Genomic_DNA"/>
</dbReference>
<proteinExistence type="predicted"/>
<dbReference type="InterPro" id="IPR035903">
    <property type="entry name" value="HesB-like_dom_sf"/>
</dbReference>
<reference evidence="2" key="1">
    <citation type="journal article" date="2019" name="Int. J. Syst. Evol. Microbiol.">
        <title>The Global Catalogue of Microorganisms (GCM) 10K type strain sequencing project: providing services to taxonomists for standard genome sequencing and annotation.</title>
        <authorList>
            <consortium name="The Broad Institute Genomics Platform"/>
            <consortium name="The Broad Institute Genome Sequencing Center for Infectious Disease"/>
            <person name="Wu L."/>
            <person name="Ma J."/>
        </authorList>
    </citation>
    <scope>NUCLEOTIDE SEQUENCE [LARGE SCALE GENOMIC DNA]</scope>
    <source>
        <strain evidence="2">JCM 12165</strain>
    </source>
</reference>
<dbReference type="RefSeq" id="WP_377908351.1">
    <property type="nucleotide sequence ID" value="NZ_JBHSGK010000003.1"/>
</dbReference>